<dbReference type="Proteomes" id="UP000257131">
    <property type="component" value="Unassembled WGS sequence"/>
</dbReference>
<gene>
    <name evidence="3" type="ORF">DRV84_02045</name>
</gene>
<feature type="transmembrane region" description="Helical" evidence="2">
    <location>
        <begin position="163"/>
        <end position="183"/>
    </location>
</feature>
<protein>
    <recommendedName>
        <fullName evidence="5">PDZ domain-containing protein</fullName>
    </recommendedName>
</protein>
<dbReference type="OrthoDB" id="7856966at2"/>
<dbReference type="SUPFAM" id="SSF50156">
    <property type="entry name" value="PDZ domain-like"/>
    <property type="match status" value="1"/>
</dbReference>
<evidence type="ECO:0008006" key="5">
    <source>
        <dbReference type="Google" id="ProtNLM"/>
    </source>
</evidence>
<comment type="caution">
    <text evidence="3">The sequence shown here is derived from an EMBL/GenBank/DDBJ whole genome shotgun (WGS) entry which is preliminary data.</text>
</comment>
<evidence type="ECO:0000313" key="3">
    <source>
        <dbReference type="EMBL" id="REC58371.1"/>
    </source>
</evidence>
<dbReference type="RefSeq" id="WP_115978121.1">
    <property type="nucleotide sequence ID" value="NZ_QOHR01000002.1"/>
</dbReference>
<name>A0A3D9BYD4_9RHOB</name>
<keyword evidence="2" id="KW-0812">Transmembrane</keyword>
<reference evidence="3 4" key="1">
    <citation type="journal article" date="2017" name="Int. J. Syst. Evol. Microbiol.">
        <title>Rhodosalinus sediminis gen. nov., sp. nov., isolated from marine saltern.</title>
        <authorList>
            <person name="Guo L.Y."/>
            <person name="Ling S.K."/>
            <person name="Li C.M."/>
            <person name="Chen G.J."/>
            <person name="Du Z.J."/>
        </authorList>
    </citation>
    <scope>NUCLEOTIDE SEQUENCE [LARGE SCALE GENOMIC DNA]</scope>
    <source>
        <strain evidence="3 4">WDN1C137</strain>
    </source>
</reference>
<keyword evidence="4" id="KW-1185">Reference proteome</keyword>
<organism evidence="3 4">
    <name type="scientific">Rhodosalinus sediminis</name>
    <dbReference type="NCBI Taxonomy" id="1940533"/>
    <lineage>
        <taxon>Bacteria</taxon>
        <taxon>Pseudomonadati</taxon>
        <taxon>Pseudomonadota</taxon>
        <taxon>Alphaproteobacteria</taxon>
        <taxon>Rhodobacterales</taxon>
        <taxon>Paracoccaceae</taxon>
        <taxon>Rhodosalinus</taxon>
    </lineage>
</organism>
<proteinExistence type="predicted"/>
<feature type="region of interest" description="Disordered" evidence="1">
    <location>
        <begin position="1"/>
        <end position="22"/>
    </location>
</feature>
<keyword evidence="2" id="KW-0472">Membrane</keyword>
<keyword evidence="2" id="KW-1133">Transmembrane helix</keyword>
<evidence type="ECO:0000256" key="1">
    <source>
        <dbReference type="SAM" id="MobiDB-lite"/>
    </source>
</evidence>
<sequence>MTQEAPTMAESDATGAPDTPGTALELKAVSDRGAALGLKPGDQVVAVDGMPLTGGSAELGAHLAPGRGPRALSVRRGDVAFPVLADGSDLGRWVGIPAPEGLQPQPVAPETLCNWELFQDARGRYDLQPLAPSPWPLVATPFWLAHHRLWAPLAAHLSATACAAPVGLLAALGVYALGAVYIWRAARTLVRAARQSEGFAPFALVAAASAREAHALCAVLAPGLRHVDAAPSPPATAAAER</sequence>
<evidence type="ECO:0000313" key="4">
    <source>
        <dbReference type="Proteomes" id="UP000257131"/>
    </source>
</evidence>
<dbReference type="AlphaFoldDB" id="A0A3D9BYD4"/>
<dbReference type="InterPro" id="IPR036034">
    <property type="entry name" value="PDZ_sf"/>
</dbReference>
<dbReference type="EMBL" id="QOHR01000002">
    <property type="protein sequence ID" value="REC58371.1"/>
    <property type="molecule type" value="Genomic_DNA"/>
</dbReference>
<evidence type="ECO:0000256" key="2">
    <source>
        <dbReference type="SAM" id="Phobius"/>
    </source>
</evidence>
<accession>A0A3D9BYD4</accession>